<name>A0A8T3A2G9_DENNO</name>
<evidence type="ECO:0000256" key="3">
    <source>
        <dbReference type="ARBA" id="ARBA00022679"/>
    </source>
</evidence>
<evidence type="ECO:0000313" key="16">
    <source>
        <dbReference type="EMBL" id="KAI0488925.1"/>
    </source>
</evidence>
<comment type="caution">
    <text evidence="16">The sequence shown here is derived from an EMBL/GenBank/DDBJ whole genome shotgun (WGS) entry which is preliminary data.</text>
</comment>
<dbReference type="GO" id="GO:0004674">
    <property type="term" value="F:protein serine/threonine kinase activity"/>
    <property type="evidence" value="ECO:0007669"/>
    <property type="project" value="UniProtKB-KW"/>
</dbReference>
<comment type="subcellular location">
    <subcellularLocation>
        <location evidence="1">Membrane</location>
        <topology evidence="1">Single-pass type I membrane protein</topology>
    </subcellularLocation>
</comment>
<dbReference type="EMBL" id="JAGYWB010000019">
    <property type="protein sequence ID" value="KAI0488925.1"/>
    <property type="molecule type" value="Genomic_DNA"/>
</dbReference>
<keyword evidence="6 12" id="KW-0547">Nucleotide-binding</keyword>
<dbReference type="PROSITE" id="PS00107">
    <property type="entry name" value="PROTEIN_KINASE_ATP"/>
    <property type="match status" value="1"/>
</dbReference>
<dbReference type="FunFam" id="3.30.200.20:FF:000178">
    <property type="entry name" value="serine/threonine-protein kinase PBS1-like"/>
    <property type="match status" value="1"/>
</dbReference>
<dbReference type="InterPro" id="IPR008271">
    <property type="entry name" value="Ser/Thr_kinase_AS"/>
</dbReference>
<feature type="chain" id="PRO_5035797603" description="Protein kinase domain-containing protein" evidence="14">
    <location>
        <begin position="22"/>
        <end position="613"/>
    </location>
</feature>
<feature type="signal peptide" evidence="14">
    <location>
        <begin position="1"/>
        <end position="21"/>
    </location>
</feature>
<evidence type="ECO:0000256" key="12">
    <source>
        <dbReference type="PROSITE-ProRule" id="PRU10141"/>
    </source>
</evidence>
<evidence type="ECO:0000256" key="1">
    <source>
        <dbReference type="ARBA" id="ARBA00004479"/>
    </source>
</evidence>
<feature type="binding site" evidence="12">
    <location>
        <position position="353"/>
    </location>
    <ligand>
        <name>ATP</name>
        <dbReference type="ChEBI" id="CHEBI:30616"/>
    </ligand>
</feature>
<dbReference type="InterPro" id="IPR032872">
    <property type="entry name" value="WAK_assoc_C"/>
</dbReference>
<dbReference type="Gene3D" id="1.10.510.10">
    <property type="entry name" value="Transferase(Phosphotransferase) domain 1"/>
    <property type="match status" value="1"/>
</dbReference>
<dbReference type="AlphaFoldDB" id="A0A8T3A2G9"/>
<evidence type="ECO:0000256" key="10">
    <source>
        <dbReference type="ARBA" id="ARBA00023136"/>
    </source>
</evidence>
<reference evidence="16" key="1">
    <citation type="journal article" date="2022" name="Front. Genet.">
        <title>Chromosome-Scale Assembly of the Dendrobium nobile Genome Provides Insights Into the Molecular Mechanism of the Biosynthesis of the Medicinal Active Ingredient of Dendrobium.</title>
        <authorList>
            <person name="Xu Q."/>
            <person name="Niu S.-C."/>
            <person name="Li K.-L."/>
            <person name="Zheng P.-J."/>
            <person name="Zhang X.-J."/>
            <person name="Jia Y."/>
            <person name="Liu Y."/>
            <person name="Niu Y.-X."/>
            <person name="Yu L.-H."/>
            <person name="Chen D.-F."/>
            <person name="Zhang G.-Q."/>
        </authorList>
    </citation>
    <scope>NUCLEOTIDE SEQUENCE</scope>
    <source>
        <tissue evidence="16">Leaf</tissue>
    </source>
</reference>
<dbReference type="Pfam" id="PF13947">
    <property type="entry name" value="GUB_WAK_bind"/>
    <property type="match status" value="1"/>
</dbReference>
<evidence type="ECO:0000256" key="14">
    <source>
        <dbReference type="SAM" id="SignalP"/>
    </source>
</evidence>
<dbReference type="GO" id="GO:0016020">
    <property type="term" value="C:membrane"/>
    <property type="evidence" value="ECO:0007669"/>
    <property type="project" value="UniProtKB-SubCell"/>
</dbReference>
<keyword evidence="10 13" id="KW-0472">Membrane</keyword>
<dbReference type="PROSITE" id="PS00108">
    <property type="entry name" value="PROTEIN_KINASE_ST"/>
    <property type="match status" value="1"/>
</dbReference>
<keyword evidence="11" id="KW-0325">Glycoprotein</keyword>
<keyword evidence="5 14" id="KW-0732">Signal</keyword>
<dbReference type="InterPro" id="IPR011009">
    <property type="entry name" value="Kinase-like_dom_sf"/>
</dbReference>
<dbReference type="GO" id="GO:0005524">
    <property type="term" value="F:ATP binding"/>
    <property type="evidence" value="ECO:0007669"/>
    <property type="project" value="UniProtKB-UniRule"/>
</dbReference>
<gene>
    <name evidence="16" type="ORF">KFK09_028764</name>
</gene>
<dbReference type="PROSITE" id="PS50011">
    <property type="entry name" value="PROTEIN_KINASE_DOM"/>
    <property type="match status" value="1"/>
</dbReference>
<keyword evidence="17" id="KW-1185">Reference proteome</keyword>
<evidence type="ECO:0000256" key="8">
    <source>
        <dbReference type="ARBA" id="ARBA00022840"/>
    </source>
</evidence>
<dbReference type="InterPro" id="IPR045874">
    <property type="entry name" value="LRK10/LRL21-25-like"/>
</dbReference>
<proteinExistence type="predicted"/>
<keyword evidence="4 13" id="KW-0812">Transmembrane</keyword>
<keyword evidence="2" id="KW-0723">Serine/threonine-protein kinase</keyword>
<evidence type="ECO:0000256" key="9">
    <source>
        <dbReference type="ARBA" id="ARBA00022989"/>
    </source>
</evidence>
<keyword evidence="9 13" id="KW-1133">Transmembrane helix</keyword>
<dbReference type="Gene3D" id="3.30.200.20">
    <property type="entry name" value="Phosphorylase Kinase, domain 1"/>
    <property type="match status" value="1"/>
</dbReference>
<dbReference type="FunFam" id="1.10.510.10:FF:000590">
    <property type="entry name" value="PR5-like receptor kinase"/>
    <property type="match status" value="1"/>
</dbReference>
<dbReference type="SMR" id="A0A8T3A2G9"/>
<dbReference type="SUPFAM" id="SSF56112">
    <property type="entry name" value="Protein kinase-like (PK-like)"/>
    <property type="match status" value="1"/>
</dbReference>
<dbReference type="GO" id="GO:0030247">
    <property type="term" value="F:polysaccharide binding"/>
    <property type="evidence" value="ECO:0007669"/>
    <property type="project" value="InterPro"/>
</dbReference>
<dbReference type="InterPro" id="IPR025287">
    <property type="entry name" value="WAK_GUB"/>
</dbReference>
<accession>A0A8T3A2G9</accession>
<dbReference type="PANTHER" id="PTHR27009">
    <property type="entry name" value="RUST RESISTANCE KINASE LR10-RELATED"/>
    <property type="match status" value="1"/>
</dbReference>
<evidence type="ECO:0000256" key="4">
    <source>
        <dbReference type="ARBA" id="ARBA00022692"/>
    </source>
</evidence>
<sequence>MFLQLFFFFFFFLSFTPLSSSQTNEETQTYLDCSPRPFICGGLNINISFPFQIDGRPPSCGHPGYALRCIKNTTLVTTISDREYQVLAIDYANVHIAVADARFIGNSCPVLADNTTVDLSLYNYTDLDKAVTLFMNCTFSGGLPPGLHNLSCYAGNSSFYVVGDGSSNGAGESCGSVVQVVMHQAVVDLVMKDEVGLGDALQQGLTLTWTAGDGWCDACVADGGLCGYNSSLVSKNICICAGGSCSSAGKDRVTRKVLEGITLAFVCLVLACIPFYYYIFQNNRLNNFFFWKKNNIAQTIEVFLDTCEYLGPKRYKYSVLKKITKSFSEKLGQGGYGAVFKGEFPDGRLVAVKLLSDAKGNGEEFVNEVASIGRTSHINVVSLIGFCSEGSKRALVYEFMSNGSLDKYIYSENLKSTLGWEKLYQIAIGIARGLEYLHRGCNTHIVHFDIKPHNILLDQDFSPKISDFGLAQLCLRKDNIFSAIDTRGTIGYIAPEVFSRNFGVVSSKSDVYSYGMMILEMVGGRNTSHSCNQSDSEYYFPHWIYEHYHQIGHMEGFSVTILSEEIAKKMILVGLWCIQTNPESRPSMSKVVDMLQCSIDDLEMPPKPTLSSS</sequence>
<evidence type="ECO:0000256" key="5">
    <source>
        <dbReference type="ARBA" id="ARBA00022729"/>
    </source>
</evidence>
<protein>
    <recommendedName>
        <fullName evidence="15">Protein kinase domain-containing protein</fullName>
    </recommendedName>
</protein>
<evidence type="ECO:0000313" key="17">
    <source>
        <dbReference type="Proteomes" id="UP000829196"/>
    </source>
</evidence>
<keyword evidence="7" id="KW-0418">Kinase</keyword>
<evidence type="ECO:0000256" key="2">
    <source>
        <dbReference type="ARBA" id="ARBA00022527"/>
    </source>
</evidence>
<evidence type="ECO:0000256" key="11">
    <source>
        <dbReference type="ARBA" id="ARBA00023180"/>
    </source>
</evidence>
<dbReference type="InterPro" id="IPR000719">
    <property type="entry name" value="Prot_kinase_dom"/>
</dbReference>
<feature type="transmembrane region" description="Helical" evidence="13">
    <location>
        <begin position="260"/>
        <end position="280"/>
    </location>
</feature>
<dbReference type="Pfam" id="PF14380">
    <property type="entry name" value="WAK_assoc"/>
    <property type="match status" value="1"/>
</dbReference>
<dbReference type="SMART" id="SM00220">
    <property type="entry name" value="S_TKc"/>
    <property type="match status" value="1"/>
</dbReference>
<evidence type="ECO:0000256" key="7">
    <source>
        <dbReference type="ARBA" id="ARBA00022777"/>
    </source>
</evidence>
<organism evidence="16 17">
    <name type="scientific">Dendrobium nobile</name>
    <name type="common">Orchid</name>
    <dbReference type="NCBI Taxonomy" id="94219"/>
    <lineage>
        <taxon>Eukaryota</taxon>
        <taxon>Viridiplantae</taxon>
        <taxon>Streptophyta</taxon>
        <taxon>Embryophyta</taxon>
        <taxon>Tracheophyta</taxon>
        <taxon>Spermatophyta</taxon>
        <taxon>Magnoliopsida</taxon>
        <taxon>Liliopsida</taxon>
        <taxon>Asparagales</taxon>
        <taxon>Orchidaceae</taxon>
        <taxon>Epidendroideae</taxon>
        <taxon>Malaxideae</taxon>
        <taxon>Dendrobiinae</taxon>
        <taxon>Dendrobium</taxon>
    </lineage>
</organism>
<dbReference type="OrthoDB" id="4062651at2759"/>
<evidence type="ECO:0000256" key="6">
    <source>
        <dbReference type="ARBA" id="ARBA00022741"/>
    </source>
</evidence>
<dbReference type="InterPro" id="IPR001245">
    <property type="entry name" value="Ser-Thr/Tyr_kinase_cat_dom"/>
</dbReference>
<keyword evidence="3" id="KW-0808">Transferase</keyword>
<keyword evidence="8 12" id="KW-0067">ATP-binding</keyword>
<evidence type="ECO:0000256" key="13">
    <source>
        <dbReference type="SAM" id="Phobius"/>
    </source>
</evidence>
<dbReference type="Pfam" id="PF07714">
    <property type="entry name" value="PK_Tyr_Ser-Thr"/>
    <property type="match status" value="1"/>
</dbReference>
<feature type="domain" description="Protein kinase" evidence="15">
    <location>
        <begin position="325"/>
        <end position="610"/>
    </location>
</feature>
<dbReference type="Proteomes" id="UP000829196">
    <property type="component" value="Unassembled WGS sequence"/>
</dbReference>
<evidence type="ECO:0000259" key="15">
    <source>
        <dbReference type="PROSITE" id="PS50011"/>
    </source>
</evidence>
<dbReference type="InterPro" id="IPR017441">
    <property type="entry name" value="Protein_kinase_ATP_BS"/>
</dbReference>